<dbReference type="Pfam" id="PF08241">
    <property type="entry name" value="Methyltransf_11"/>
    <property type="match status" value="1"/>
</dbReference>
<dbReference type="SUPFAM" id="SSF53335">
    <property type="entry name" value="S-adenosyl-L-methionine-dependent methyltransferases"/>
    <property type="match status" value="1"/>
</dbReference>
<accession>A0A6I8M7L8</accession>
<dbReference type="InterPro" id="IPR013216">
    <property type="entry name" value="Methyltransf_11"/>
</dbReference>
<evidence type="ECO:0000256" key="1">
    <source>
        <dbReference type="ARBA" id="ARBA00022603"/>
    </source>
</evidence>
<name>A0A6I8M7L8_9PSEU</name>
<dbReference type="GO" id="GO:0008757">
    <property type="term" value="F:S-adenosylmethionine-dependent methyltransferase activity"/>
    <property type="evidence" value="ECO:0007669"/>
    <property type="project" value="InterPro"/>
</dbReference>
<evidence type="ECO:0000313" key="6">
    <source>
        <dbReference type="Proteomes" id="UP000399805"/>
    </source>
</evidence>
<dbReference type="InterPro" id="IPR029063">
    <property type="entry name" value="SAM-dependent_MTases_sf"/>
</dbReference>
<dbReference type="Gene3D" id="3.40.50.150">
    <property type="entry name" value="Vaccinia Virus protein VP39"/>
    <property type="match status" value="1"/>
</dbReference>
<dbReference type="RefSeq" id="WP_155548650.1">
    <property type="nucleotide sequence ID" value="NZ_CABVGP010000003.1"/>
</dbReference>
<proteinExistence type="predicted"/>
<reference evidence="5 6" key="1">
    <citation type="submission" date="2019-09" db="EMBL/GenBank/DDBJ databases">
        <authorList>
            <person name="Leyn A S."/>
        </authorList>
    </citation>
    <scope>NUCLEOTIDE SEQUENCE [LARGE SCALE GENOMIC DNA]</scope>
    <source>
        <strain evidence="5">AA231_1</strain>
    </source>
</reference>
<dbReference type="EMBL" id="CABVGP010000003">
    <property type="protein sequence ID" value="VVJ23923.1"/>
    <property type="molecule type" value="Genomic_DNA"/>
</dbReference>
<dbReference type="PANTHER" id="PTHR43464">
    <property type="entry name" value="METHYLTRANSFERASE"/>
    <property type="match status" value="1"/>
</dbReference>
<evidence type="ECO:0000256" key="2">
    <source>
        <dbReference type="ARBA" id="ARBA00022679"/>
    </source>
</evidence>
<dbReference type="AlphaFoldDB" id="A0A6I8M7L8"/>
<keyword evidence="3" id="KW-0949">S-adenosyl-L-methionine</keyword>
<feature type="domain" description="Methyltransferase type 11" evidence="4">
    <location>
        <begin position="47"/>
        <end position="138"/>
    </location>
</feature>
<dbReference type="PANTHER" id="PTHR43464:SF19">
    <property type="entry name" value="UBIQUINONE BIOSYNTHESIS O-METHYLTRANSFERASE, MITOCHONDRIAL"/>
    <property type="match status" value="1"/>
</dbReference>
<dbReference type="CDD" id="cd02440">
    <property type="entry name" value="AdoMet_MTases"/>
    <property type="match status" value="1"/>
</dbReference>
<protein>
    <recommendedName>
        <fullName evidence="4">Methyltransferase type 11 domain-containing protein</fullName>
    </recommendedName>
</protein>
<organism evidence="5 6">
    <name type="scientific">Amycolatopsis camponoti</name>
    <dbReference type="NCBI Taxonomy" id="2606593"/>
    <lineage>
        <taxon>Bacteria</taxon>
        <taxon>Bacillati</taxon>
        <taxon>Actinomycetota</taxon>
        <taxon>Actinomycetes</taxon>
        <taxon>Pseudonocardiales</taxon>
        <taxon>Pseudonocardiaceae</taxon>
        <taxon>Amycolatopsis</taxon>
    </lineage>
</organism>
<evidence type="ECO:0000259" key="4">
    <source>
        <dbReference type="Pfam" id="PF08241"/>
    </source>
</evidence>
<dbReference type="Proteomes" id="UP000399805">
    <property type="component" value="Unassembled WGS sequence"/>
</dbReference>
<evidence type="ECO:0000256" key="3">
    <source>
        <dbReference type="ARBA" id="ARBA00022691"/>
    </source>
</evidence>
<keyword evidence="2" id="KW-0808">Transferase</keyword>
<gene>
    <name evidence="5" type="ORF">AA23TX_08806</name>
</gene>
<dbReference type="GO" id="GO:0032259">
    <property type="term" value="P:methylation"/>
    <property type="evidence" value="ECO:0007669"/>
    <property type="project" value="UniProtKB-KW"/>
</dbReference>
<keyword evidence="6" id="KW-1185">Reference proteome</keyword>
<sequence length="191" mass="20761">MTSNPWDTEAATFDDQPDHGLRDPVVRAAWKELLLPLIPAAPAKIIDLGCGTGSLSLLLAEAGHDVCGIDLSARMLDIARTKAAGIDVDFRQGDAADPPTTQTYDVVLVRHVLWALPDPDAALGKWVGLLNPGGRLVLVEGRWFTGAGLTRDECRTLVAAHRRETDVSLLDDPALWGKEIGDERYLLLSRY</sequence>
<evidence type="ECO:0000313" key="5">
    <source>
        <dbReference type="EMBL" id="VVJ23923.1"/>
    </source>
</evidence>
<keyword evidence="1" id="KW-0489">Methyltransferase</keyword>